<proteinExistence type="predicted"/>
<protein>
    <submittedName>
        <fullName evidence="2">Uncharacterized protein</fullName>
    </submittedName>
</protein>
<feature type="transmembrane region" description="Helical" evidence="1">
    <location>
        <begin position="36"/>
        <end position="53"/>
    </location>
</feature>
<name>A0A1F6FLN1_9BACT</name>
<sequence length="71" mass="8474">MQNSNEIKKTHIPYFITAAILFLLCISRVLGIVEILFYPLAIIFFIFGAFRLRRYNKQIAEIKKQRNEIQR</sequence>
<keyword evidence="1" id="KW-0472">Membrane</keyword>
<organism evidence="2 3">
    <name type="scientific">Candidatus Kuenenbacteria bacterium RIFCSPHIGHO2_02_FULL_39_13</name>
    <dbReference type="NCBI Taxonomy" id="1798561"/>
    <lineage>
        <taxon>Bacteria</taxon>
        <taxon>Candidatus Kueneniibacteriota</taxon>
    </lineage>
</organism>
<dbReference type="EMBL" id="MFMW01000027">
    <property type="protein sequence ID" value="OGG86760.1"/>
    <property type="molecule type" value="Genomic_DNA"/>
</dbReference>
<feature type="transmembrane region" description="Helical" evidence="1">
    <location>
        <begin position="12"/>
        <end position="30"/>
    </location>
</feature>
<evidence type="ECO:0000313" key="3">
    <source>
        <dbReference type="Proteomes" id="UP000179136"/>
    </source>
</evidence>
<dbReference type="STRING" id="1798561.A3B87_01135"/>
<keyword evidence="1" id="KW-1133">Transmembrane helix</keyword>
<accession>A0A1F6FLN1</accession>
<evidence type="ECO:0000313" key="2">
    <source>
        <dbReference type="EMBL" id="OGG86760.1"/>
    </source>
</evidence>
<evidence type="ECO:0000256" key="1">
    <source>
        <dbReference type="SAM" id="Phobius"/>
    </source>
</evidence>
<keyword evidence="1" id="KW-0812">Transmembrane</keyword>
<reference evidence="2 3" key="1">
    <citation type="journal article" date="2016" name="Nat. Commun.">
        <title>Thousands of microbial genomes shed light on interconnected biogeochemical processes in an aquifer system.</title>
        <authorList>
            <person name="Anantharaman K."/>
            <person name="Brown C.T."/>
            <person name="Hug L.A."/>
            <person name="Sharon I."/>
            <person name="Castelle C.J."/>
            <person name="Probst A.J."/>
            <person name="Thomas B.C."/>
            <person name="Singh A."/>
            <person name="Wilkins M.J."/>
            <person name="Karaoz U."/>
            <person name="Brodie E.L."/>
            <person name="Williams K.H."/>
            <person name="Hubbard S.S."/>
            <person name="Banfield J.F."/>
        </authorList>
    </citation>
    <scope>NUCLEOTIDE SEQUENCE [LARGE SCALE GENOMIC DNA]</scope>
</reference>
<comment type="caution">
    <text evidence="2">The sequence shown here is derived from an EMBL/GenBank/DDBJ whole genome shotgun (WGS) entry which is preliminary data.</text>
</comment>
<gene>
    <name evidence="2" type="ORF">A3B87_01135</name>
</gene>
<dbReference type="Proteomes" id="UP000179136">
    <property type="component" value="Unassembled WGS sequence"/>
</dbReference>
<dbReference type="AlphaFoldDB" id="A0A1F6FLN1"/>